<evidence type="ECO:0000256" key="3">
    <source>
        <dbReference type="ARBA" id="ARBA00023239"/>
    </source>
</evidence>
<evidence type="ECO:0000256" key="2">
    <source>
        <dbReference type="ARBA" id="ARBA00022801"/>
    </source>
</evidence>
<dbReference type="PANTHER" id="PTHR13522:SF3">
    <property type="entry name" value="U6 SNRNA PHOSPHODIESTERASE 1"/>
    <property type="match status" value="1"/>
</dbReference>
<evidence type="ECO:0000313" key="7">
    <source>
        <dbReference type="EMBL" id="KAG7397363.1"/>
    </source>
</evidence>
<keyword evidence="7" id="KW-0269">Exonuclease</keyword>
<keyword evidence="1 5" id="KW-0540">Nuclease</keyword>
<evidence type="ECO:0000256" key="1">
    <source>
        <dbReference type="ARBA" id="ARBA00022722"/>
    </source>
</evidence>
<proteinExistence type="inferred from homology"/>
<dbReference type="Proteomes" id="UP000693981">
    <property type="component" value="Unassembled WGS sequence"/>
</dbReference>
<dbReference type="PANTHER" id="PTHR13522">
    <property type="entry name" value="U6 SNRNA PHOSPHODIESTERASE 1"/>
    <property type="match status" value="1"/>
</dbReference>
<evidence type="ECO:0000256" key="4">
    <source>
        <dbReference type="ARBA" id="ARBA00023242"/>
    </source>
</evidence>
<evidence type="ECO:0000256" key="5">
    <source>
        <dbReference type="HAMAP-Rule" id="MF_03040"/>
    </source>
</evidence>
<feature type="region of interest" description="Disordered" evidence="6">
    <location>
        <begin position="1"/>
        <end position="42"/>
    </location>
</feature>
<feature type="active site" description="Proton donor/acceptor" evidence="5">
    <location>
        <position position="202"/>
    </location>
</feature>
<keyword evidence="3" id="KW-0456">Lyase</keyword>
<reference evidence="7" key="1">
    <citation type="submission" date="2021-02" db="EMBL/GenBank/DDBJ databases">
        <authorList>
            <person name="Palmer J.M."/>
        </authorList>
    </citation>
    <scope>NUCLEOTIDE SEQUENCE</scope>
    <source>
        <strain evidence="7">SCRP23</strain>
    </source>
</reference>
<dbReference type="Pfam" id="PF09749">
    <property type="entry name" value="HVSL"/>
    <property type="match status" value="1"/>
</dbReference>
<dbReference type="InterPro" id="IPR027521">
    <property type="entry name" value="Usb1"/>
</dbReference>
<organism evidence="7 8">
    <name type="scientific">Phytophthora boehmeriae</name>
    <dbReference type="NCBI Taxonomy" id="109152"/>
    <lineage>
        <taxon>Eukaryota</taxon>
        <taxon>Sar</taxon>
        <taxon>Stramenopiles</taxon>
        <taxon>Oomycota</taxon>
        <taxon>Peronosporomycetes</taxon>
        <taxon>Peronosporales</taxon>
        <taxon>Peronosporaceae</taxon>
        <taxon>Phytophthora</taxon>
    </lineage>
</organism>
<keyword evidence="2 5" id="KW-0378">Hydrolase</keyword>
<comment type="similarity">
    <text evidence="5">Belongs to the 2H phosphoesterase superfamily. USB1 family.</text>
</comment>
<dbReference type="HAMAP" id="MF_03040">
    <property type="entry name" value="USB1"/>
    <property type="match status" value="1"/>
</dbReference>
<evidence type="ECO:0000313" key="8">
    <source>
        <dbReference type="Proteomes" id="UP000693981"/>
    </source>
</evidence>
<keyword evidence="8" id="KW-1185">Reference proteome</keyword>
<dbReference type="GO" id="GO:0005634">
    <property type="term" value="C:nucleus"/>
    <property type="evidence" value="ECO:0007669"/>
    <property type="project" value="UniProtKB-SubCell"/>
</dbReference>
<dbReference type="GO" id="GO:0016829">
    <property type="term" value="F:lyase activity"/>
    <property type="evidence" value="ECO:0007669"/>
    <property type="project" value="UniProtKB-KW"/>
</dbReference>
<feature type="compositionally biased region" description="Low complexity" evidence="6">
    <location>
        <begin position="10"/>
        <end position="19"/>
    </location>
</feature>
<name>A0A8T1X022_9STRA</name>
<dbReference type="GO" id="GO:1990838">
    <property type="term" value="F:poly(U)-specific exoribonuclease activity, producing 3' uridine cyclic phosphate ends"/>
    <property type="evidence" value="ECO:0007669"/>
    <property type="project" value="UniProtKB-UniRule"/>
</dbReference>
<feature type="active site" description="Proton donor/acceptor" evidence="5">
    <location>
        <position position="114"/>
    </location>
</feature>
<sequence>MESIAAAYGSSPESSNSSSSDEEESSPFEDEVTLNSEVHVGVKRKRSSEPQWTRAFPHVDGNWPSHVRIDIPVTQKLRDVATEIIKRTQEFVGDAVDVVPFEELEVGKEEQGLHLSLSRPFVLRYDQIDAFVDALRAVLKWRHRFSITLQQVLVLLNDEKTRSFLALRVGEGEQHINRLLRCVDQCLEQFKQPTYYENPIPHVSIASSMGEELVKLTSDHNGSLTPRRVQLEQLKTPICLTAGVVAVHVVIGNKHYDIPLQ</sequence>
<dbReference type="GO" id="GO:0034477">
    <property type="term" value="P:U6 snRNA 3'-end processing"/>
    <property type="evidence" value="ECO:0007669"/>
    <property type="project" value="UniProtKB-UniRule"/>
</dbReference>
<protein>
    <recommendedName>
        <fullName evidence="5">U6 snRNA phosphodiesterase</fullName>
        <ecNumber evidence="5">3.1.4.-</ecNumber>
    </recommendedName>
</protein>
<comment type="subcellular location">
    <subcellularLocation>
        <location evidence="5">Nucleus</location>
    </subcellularLocation>
</comment>
<accession>A0A8T1X022</accession>
<evidence type="ECO:0000256" key="6">
    <source>
        <dbReference type="SAM" id="MobiDB-lite"/>
    </source>
</evidence>
<gene>
    <name evidence="7" type="primary">USB1</name>
    <name evidence="7" type="ORF">PHYBOEH_000819</name>
</gene>
<dbReference type="AlphaFoldDB" id="A0A8T1X022"/>
<comment type="caution">
    <text evidence="7">The sequence shown here is derived from an EMBL/GenBank/DDBJ whole genome shotgun (WGS) entry which is preliminary data.</text>
</comment>
<dbReference type="EMBL" id="JAGDFL010000115">
    <property type="protein sequence ID" value="KAG7397363.1"/>
    <property type="molecule type" value="Genomic_DNA"/>
</dbReference>
<keyword evidence="4 5" id="KW-0539">Nucleus</keyword>
<dbReference type="OrthoDB" id="49151at2759"/>
<dbReference type="EC" id="3.1.4.-" evidence="5"/>
<feature type="compositionally biased region" description="Acidic residues" evidence="6">
    <location>
        <begin position="20"/>
        <end position="32"/>
    </location>
</feature>
<comment type="function">
    <text evidence="5">Phosphodiesterase responsible for the U6 snRNA 3' end processing. Acts as an exoribonuclease (RNase) responsible for trimming the poly(U) tract of the last nucleotides in the pre-U6 snRNA molecule, leading to the formation of mature U6 snRNA.</text>
</comment>